<dbReference type="InterPro" id="IPR006059">
    <property type="entry name" value="SBP"/>
</dbReference>
<accession>A0A3M0I8T6</accession>
<dbReference type="PANTHER" id="PTHR43649">
    <property type="entry name" value="ARABINOSE-BINDING PROTEIN-RELATED"/>
    <property type="match status" value="1"/>
</dbReference>
<dbReference type="PROSITE" id="PS51257">
    <property type="entry name" value="PROKAR_LIPOPROTEIN"/>
    <property type="match status" value="1"/>
</dbReference>
<gene>
    <name evidence="1" type="ORF">CTZ28_16420</name>
</gene>
<dbReference type="OrthoDB" id="1650177at2"/>
<dbReference type="PANTHER" id="PTHR43649:SF12">
    <property type="entry name" value="DIACETYLCHITOBIOSE BINDING PROTEIN DASA"/>
    <property type="match status" value="1"/>
</dbReference>
<organism evidence="1 2">
    <name type="scientific">Streptomyces shenzhenensis</name>
    <dbReference type="NCBI Taxonomy" id="943815"/>
    <lineage>
        <taxon>Bacteria</taxon>
        <taxon>Bacillati</taxon>
        <taxon>Actinomycetota</taxon>
        <taxon>Actinomycetes</taxon>
        <taxon>Kitasatosporales</taxon>
        <taxon>Streptomycetaceae</taxon>
        <taxon>Streptomyces</taxon>
    </lineage>
</organism>
<dbReference type="SUPFAM" id="SSF53850">
    <property type="entry name" value="Periplasmic binding protein-like II"/>
    <property type="match status" value="1"/>
</dbReference>
<dbReference type="EMBL" id="PENI01000009">
    <property type="protein sequence ID" value="RMB84748.1"/>
    <property type="molecule type" value="Genomic_DNA"/>
</dbReference>
<dbReference type="Proteomes" id="UP000270471">
    <property type="component" value="Unassembled WGS sequence"/>
</dbReference>
<reference evidence="1 2" key="1">
    <citation type="submission" date="2017-11" db="EMBL/GenBank/DDBJ databases">
        <title>Draft genome of actinobacteria isolated from guarana (Paullinia cupana (Mart.) Ducke.</title>
        <authorList>
            <person name="Siqueira K.A."/>
            <person name="Liotti R.G."/>
            <person name="Mendes T.A.O."/>
            <person name="Soares M.A."/>
        </authorList>
    </citation>
    <scope>NUCLEOTIDE SEQUENCE [LARGE SCALE GENOMIC DNA]</scope>
    <source>
        <strain evidence="1 2">193</strain>
    </source>
</reference>
<dbReference type="InterPro" id="IPR050490">
    <property type="entry name" value="Bact_solute-bd_prot1"/>
</dbReference>
<keyword evidence="2" id="KW-1185">Reference proteome</keyword>
<dbReference type="Pfam" id="PF13416">
    <property type="entry name" value="SBP_bac_8"/>
    <property type="match status" value="1"/>
</dbReference>
<dbReference type="RefSeq" id="WP_121890181.1">
    <property type="nucleotide sequence ID" value="NZ_PENI01000009.1"/>
</dbReference>
<evidence type="ECO:0000313" key="1">
    <source>
        <dbReference type="EMBL" id="RMB84748.1"/>
    </source>
</evidence>
<name>A0A3M0I8T6_9ACTN</name>
<dbReference type="Gene3D" id="3.40.190.10">
    <property type="entry name" value="Periplasmic binding protein-like II"/>
    <property type="match status" value="1"/>
</dbReference>
<dbReference type="AlphaFoldDB" id="A0A3M0I8T6"/>
<dbReference type="CDD" id="cd13585">
    <property type="entry name" value="PBP2_TMBP_like"/>
    <property type="match status" value="1"/>
</dbReference>
<comment type="caution">
    <text evidence="1">The sequence shown here is derived from an EMBL/GenBank/DDBJ whole genome shotgun (WGS) entry which is preliminary data.</text>
</comment>
<sequence length="407" mass="42003">MRVRTVAVATTAVGALLLTGCSGGQSSGSSDTLSWSMWIGSSEDQKVWEGVGNTGAEASGKKVSLQGSPFNDYWTKISTQLGTSAAPCIVTMQSLRVNQFSEGLLPLDDLIKSTGFDTAAFDEGAMKALAVDGKQYAIPYDTGPLLLFYNKDAFAKAGVDAPKPGWTVNDFETAATALKKNGQVALATTVEDIFLEGTILSTGGAKMIDDSGKVSLDDPKTAQAIEWIAGLVKDGTATKADGADASADDNAFINGTAAATVGGPWNSLDFKAKAKFDVGVTTIPSPQGEQKTYSAGSGFGISKTCSDPTAAFKAITAMTSEKTLTSLAKDGRAFPARTAAQAAWYENAGIDGAKETLDSALASAVPLPGSSDGDKLNQMLSQYGPQMVNGEKPAAGVLAEISRQIGK</sequence>
<protein>
    <submittedName>
        <fullName evidence="1">Sugar ABC transporter substrate-binding protein</fullName>
    </submittedName>
</protein>
<evidence type="ECO:0000313" key="2">
    <source>
        <dbReference type="Proteomes" id="UP000270471"/>
    </source>
</evidence>
<proteinExistence type="predicted"/>